<dbReference type="Proteomes" id="UP000009885">
    <property type="component" value="Unassembled WGS sequence"/>
</dbReference>
<comment type="caution">
    <text evidence="3">The sequence shown here is derived from an EMBL/GenBank/DDBJ whole genome shotgun (WGS) entry which is preliminary data.</text>
</comment>
<evidence type="ECO:0000256" key="1">
    <source>
        <dbReference type="ARBA" id="ARBA00022679"/>
    </source>
</evidence>
<evidence type="ECO:0000259" key="2">
    <source>
        <dbReference type="Pfam" id="PF00534"/>
    </source>
</evidence>
<dbReference type="RefSeq" id="WP_009383701.1">
    <property type="nucleotide sequence ID" value="NZ_AMSQ01000009.1"/>
</dbReference>
<dbReference type="EMBL" id="AMSQ01000009">
    <property type="protein sequence ID" value="EKU47775.1"/>
    <property type="molecule type" value="Genomic_DNA"/>
</dbReference>
<name>K9B1Y5_9STAP</name>
<accession>K9B1Y5</accession>
<dbReference type="CDD" id="cd03794">
    <property type="entry name" value="GT4_WbuB-like"/>
    <property type="match status" value="1"/>
</dbReference>
<dbReference type="GO" id="GO:0016787">
    <property type="term" value="F:hydrolase activity"/>
    <property type="evidence" value="ECO:0007669"/>
    <property type="project" value="UniProtKB-KW"/>
</dbReference>
<evidence type="ECO:0000313" key="3">
    <source>
        <dbReference type="EMBL" id="EKU47775.1"/>
    </source>
</evidence>
<dbReference type="OrthoDB" id="9811902at2"/>
<keyword evidence="4" id="KW-1185">Reference proteome</keyword>
<dbReference type="SUPFAM" id="SSF53756">
    <property type="entry name" value="UDP-Glycosyltransferase/glycogen phosphorylase"/>
    <property type="match status" value="1"/>
</dbReference>
<sequence>MNKKILIITQNFYPELGSAANRMKHLYKQFKLNGYETYVLTTEPSYPTKELFDDNRYFDDETLNKDEGKHILRLKMSLEKQHTSMIVRLLYYLEQMYRVRKYVNKHKHQFNYIYVTSPNIFLPWATLFFKGKSKSTYILEIRDLWPDSVAGLKQFKFRKLMPILKWLEKKMYQAADKIVVNNDSFKHEIKKLSHKSKEIFNLPNALTQEEQLDEPKKSMFSVIYTGNIGYAQNVDELIDIAKGLHEKNIPMTAIVYGVQAPKFREAIDKHQLSSIKVMSPMKRDKCMQVISHHHIALSILQNEEVFLNVMPGKIVDAISVGTPVVTNLGGFTKELIDTYKVGTAIKNGSVNDIIKAIEEYKTNHDALNQAITQSRTLRHDYFTWERNMSKLIKFIEEDV</sequence>
<dbReference type="PANTHER" id="PTHR46401:SF2">
    <property type="entry name" value="GLYCOSYLTRANSFERASE WBBK-RELATED"/>
    <property type="match status" value="1"/>
</dbReference>
<dbReference type="InterPro" id="IPR001296">
    <property type="entry name" value="Glyco_trans_1"/>
</dbReference>
<dbReference type="AlphaFoldDB" id="K9B1Y5"/>
<dbReference type="GO" id="GO:0016757">
    <property type="term" value="F:glycosyltransferase activity"/>
    <property type="evidence" value="ECO:0007669"/>
    <property type="project" value="InterPro"/>
</dbReference>
<feature type="domain" description="Glycosyl transferase family 1" evidence="2">
    <location>
        <begin position="220"/>
        <end position="375"/>
    </location>
</feature>
<dbReference type="Gene3D" id="3.40.50.2000">
    <property type="entry name" value="Glycogen Phosphorylase B"/>
    <property type="match status" value="2"/>
</dbReference>
<keyword evidence="1" id="KW-0808">Transferase</keyword>
<dbReference type="Pfam" id="PF00534">
    <property type="entry name" value="Glycos_transf_1"/>
    <property type="match status" value="1"/>
</dbReference>
<reference evidence="3 4" key="1">
    <citation type="journal article" date="2013" name="Genome Announc.">
        <title>Genome Sequence of Staphylococcus massiliensis Strain S46, Isolated from the Surface of Healthy Human Skin.</title>
        <authorList>
            <person name="Srivastav R."/>
            <person name="Singh A."/>
            <person name="Jangir P.K."/>
            <person name="Kumari C."/>
            <person name="Muduli S."/>
            <person name="Sharma R."/>
        </authorList>
    </citation>
    <scope>NUCLEOTIDE SEQUENCE [LARGE SCALE GENOMIC DNA]</scope>
    <source>
        <strain evidence="3 4">S46</strain>
    </source>
</reference>
<organism evidence="3 4">
    <name type="scientific">Staphylococcus massiliensis S46</name>
    <dbReference type="NCBI Taxonomy" id="1229783"/>
    <lineage>
        <taxon>Bacteria</taxon>
        <taxon>Bacillati</taxon>
        <taxon>Bacillota</taxon>
        <taxon>Bacilli</taxon>
        <taxon>Bacillales</taxon>
        <taxon>Staphylococcaceae</taxon>
        <taxon>Staphylococcus</taxon>
    </lineage>
</organism>
<dbReference type="eggNOG" id="COG0438">
    <property type="taxonomic scope" value="Bacteria"/>
</dbReference>
<dbReference type="PATRIC" id="fig|1229783.3.peg.1417"/>
<proteinExistence type="predicted"/>
<keyword evidence="3" id="KW-0378">Hydrolase</keyword>
<dbReference type="GO" id="GO:0009103">
    <property type="term" value="P:lipopolysaccharide biosynthetic process"/>
    <property type="evidence" value="ECO:0007669"/>
    <property type="project" value="TreeGrafter"/>
</dbReference>
<protein>
    <submittedName>
        <fullName evidence="3">Glycoside hydrolase</fullName>
    </submittedName>
</protein>
<dbReference type="STRING" id="1229783.C273_07022"/>
<gene>
    <name evidence="3" type="ORF">C273_07022</name>
</gene>
<dbReference type="PANTHER" id="PTHR46401">
    <property type="entry name" value="GLYCOSYLTRANSFERASE WBBK-RELATED"/>
    <property type="match status" value="1"/>
</dbReference>
<evidence type="ECO:0000313" key="4">
    <source>
        <dbReference type="Proteomes" id="UP000009885"/>
    </source>
</evidence>